<dbReference type="Gene3D" id="2.30.30.100">
    <property type="match status" value="1"/>
</dbReference>
<dbReference type="OrthoDB" id="9807064at2"/>
<dbReference type="EMBL" id="CP002018">
    <property type="protein sequence ID" value="AEM41648.1"/>
    <property type="molecule type" value="Genomic_DNA"/>
</dbReference>
<evidence type="ECO:0000256" key="2">
    <source>
        <dbReference type="ARBA" id="ARBA00023267"/>
    </source>
</evidence>
<dbReference type="CDD" id="cd16442">
    <property type="entry name" value="BPL"/>
    <property type="match status" value="1"/>
</dbReference>
<evidence type="ECO:0000256" key="4">
    <source>
        <dbReference type="ARBA" id="ARBA00047846"/>
    </source>
</evidence>
<dbReference type="SUPFAM" id="SSF55681">
    <property type="entry name" value="Class II aaRS and biotin synthetases"/>
    <property type="match status" value="1"/>
</dbReference>
<gene>
    <name evidence="6" type="ordered locus">KVU_1809</name>
</gene>
<dbReference type="InterPro" id="IPR003142">
    <property type="entry name" value="BPL_C"/>
</dbReference>
<dbReference type="Proteomes" id="UP000000692">
    <property type="component" value="Chromosome"/>
</dbReference>
<accession>F9Y3V7</accession>
<dbReference type="PANTHER" id="PTHR12835:SF5">
    <property type="entry name" value="BIOTIN--PROTEIN LIGASE"/>
    <property type="match status" value="1"/>
</dbReference>
<evidence type="ECO:0000256" key="1">
    <source>
        <dbReference type="ARBA" id="ARBA00022598"/>
    </source>
</evidence>
<evidence type="ECO:0000256" key="3">
    <source>
        <dbReference type="ARBA" id="ARBA00024227"/>
    </source>
</evidence>
<protein>
    <recommendedName>
        <fullName evidence="3">biotin--[biotin carboxyl-carrier protein] ligase</fullName>
        <ecNumber evidence="3">6.3.4.15</ecNumber>
    </recommendedName>
</protein>
<proteinExistence type="predicted"/>
<dbReference type="InterPro" id="IPR004143">
    <property type="entry name" value="BPL_LPL_catalytic"/>
</dbReference>
<dbReference type="eggNOG" id="COG0340">
    <property type="taxonomic scope" value="Bacteria"/>
</dbReference>
<dbReference type="KEGG" id="kvl:KVU_1809"/>
<evidence type="ECO:0000313" key="7">
    <source>
        <dbReference type="Proteomes" id="UP000000692"/>
    </source>
</evidence>
<sequence length="231" mass="24452">MLEARRQLALGLTRPLWILAHDQTAGHGRRGRAWTHPAGNFAGTVVFRPGGTPHSAGLRSFLMSNALRTALSAFVDPARLGLKWPNDVLLDGGKIAGILLESSAQGAAVDWLAIGVGVNLAMAPDSDGAAFAPVALGAHPPHPEVFLTHLARAFAAQEAIFATDGFAPIRNEWLKHAVMRGKTITARLPNVTYEGRFDGIDDDGNLMLTCADGPRTIAAAEVHFGPAPHQP</sequence>
<keyword evidence="2" id="KW-0092">Biotin</keyword>
<dbReference type="AlphaFoldDB" id="F9Y3V7"/>
<evidence type="ECO:0000259" key="5">
    <source>
        <dbReference type="PROSITE" id="PS51733"/>
    </source>
</evidence>
<dbReference type="InterPro" id="IPR004408">
    <property type="entry name" value="Biotin_CoA_COase_ligase"/>
</dbReference>
<dbReference type="GO" id="GO:0004077">
    <property type="term" value="F:biotin--[biotin carboxyl-carrier protein] ligase activity"/>
    <property type="evidence" value="ECO:0007669"/>
    <property type="project" value="UniProtKB-EC"/>
</dbReference>
<dbReference type="Pfam" id="PF02237">
    <property type="entry name" value="BPL_C"/>
    <property type="match status" value="1"/>
</dbReference>
<dbReference type="HOGENOM" id="CLU_051096_5_2_5"/>
<dbReference type="GO" id="GO:0005737">
    <property type="term" value="C:cytoplasm"/>
    <property type="evidence" value="ECO:0007669"/>
    <property type="project" value="TreeGrafter"/>
</dbReference>
<feature type="domain" description="BPL/LPL catalytic" evidence="5">
    <location>
        <begin position="1"/>
        <end position="162"/>
    </location>
</feature>
<name>F9Y3V7_KETVW</name>
<dbReference type="InterPro" id="IPR045864">
    <property type="entry name" value="aa-tRNA-synth_II/BPL/LPL"/>
</dbReference>
<dbReference type="Gene3D" id="3.30.930.10">
    <property type="entry name" value="Bira Bifunctional Protein, Domain 2"/>
    <property type="match status" value="1"/>
</dbReference>
<dbReference type="EC" id="6.3.4.15" evidence="3"/>
<keyword evidence="1 6" id="KW-0436">Ligase</keyword>
<dbReference type="NCBIfam" id="TIGR00121">
    <property type="entry name" value="birA_ligase"/>
    <property type="match status" value="1"/>
</dbReference>
<reference evidence="6 7" key="1">
    <citation type="journal article" date="2011" name="J. Bacteriol.">
        <title>Complete genome sequence of the industrial strain Ketogulonicigenium vulgare WSH-001.</title>
        <authorList>
            <person name="Liu L."/>
            <person name="Li Y."/>
            <person name="Zhang J."/>
            <person name="Zhou Z."/>
            <person name="Liu J."/>
            <person name="Li X."/>
            <person name="Zhou J."/>
            <person name="Du G."/>
            <person name="Wang L."/>
            <person name="Chen J."/>
        </authorList>
    </citation>
    <scope>NUCLEOTIDE SEQUENCE [LARGE SCALE GENOMIC DNA]</scope>
    <source>
        <strain evidence="6 7">WSH-001</strain>
    </source>
</reference>
<organism evidence="6 7">
    <name type="scientific">Ketogulonicigenium vulgare (strain WSH-001)</name>
    <dbReference type="NCBI Taxonomy" id="759362"/>
    <lineage>
        <taxon>Bacteria</taxon>
        <taxon>Pseudomonadati</taxon>
        <taxon>Pseudomonadota</taxon>
        <taxon>Alphaproteobacteria</taxon>
        <taxon>Rhodobacterales</taxon>
        <taxon>Roseobacteraceae</taxon>
        <taxon>Ketogulonicigenium</taxon>
    </lineage>
</organism>
<dbReference type="PROSITE" id="PS51733">
    <property type="entry name" value="BPL_LPL_CATALYTIC"/>
    <property type="match status" value="1"/>
</dbReference>
<dbReference type="PANTHER" id="PTHR12835">
    <property type="entry name" value="BIOTIN PROTEIN LIGASE"/>
    <property type="match status" value="1"/>
</dbReference>
<dbReference type="Pfam" id="PF03099">
    <property type="entry name" value="BPL_LplA_LipB"/>
    <property type="match status" value="1"/>
</dbReference>
<evidence type="ECO:0000313" key="6">
    <source>
        <dbReference type="EMBL" id="AEM41648.1"/>
    </source>
</evidence>
<dbReference type="PATRIC" id="fig|759362.5.peg.1870"/>
<keyword evidence="7" id="KW-1185">Reference proteome</keyword>
<comment type="catalytic activity">
    <reaction evidence="4">
        <text>biotin + L-lysyl-[protein] + ATP = N(6)-biotinyl-L-lysyl-[protein] + AMP + diphosphate + H(+)</text>
        <dbReference type="Rhea" id="RHEA:11756"/>
        <dbReference type="Rhea" id="RHEA-COMP:9752"/>
        <dbReference type="Rhea" id="RHEA-COMP:10505"/>
        <dbReference type="ChEBI" id="CHEBI:15378"/>
        <dbReference type="ChEBI" id="CHEBI:29969"/>
        <dbReference type="ChEBI" id="CHEBI:30616"/>
        <dbReference type="ChEBI" id="CHEBI:33019"/>
        <dbReference type="ChEBI" id="CHEBI:57586"/>
        <dbReference type="ChEBI" id="CHEBI:83144"/>
        <dbReference type="ChEBI" id="CHEBI:456215"/>
        <dbReference type="EC" id="6.3.4.15"/>
    </reaction>
</comment>